<dbReference type="HAMAP" id="MF_00014">
    <property type="entry name" value="Ribosome_mat_RimM"/>
    <property type="match status" value="1"/>
</dbReference>
<dbReference type="InterPro" id="IPR036976">
    <property type="entry name" value="RimM_N_sf"/>
</dbReference>
<keyword evidence="2 5" id="KW-0690">Ribosome biogenesis</keyword>
<dbReference type="GO" id="GO:0005737">
    <property type="term" value="C:cytoplasm"/>
    <property type="evidence" value="ECO:0007669"/>
    <property type="project" value="UniProtKB-SubCell"/>
</dbReference>
<dbReference type="RefSeq" id="WP_075433420.1">
    <property type="nucleotide sequence ID" value="NZ_CP013259.1"/>
</dbReference>
<evidence type="ECO:0000259" key="6">
    <source>
        <dbReference type="Pfam" id="PF01782"/>
    </source>
</evidence>
<dbReference type="InterPro" id="IPR056792">
    <property type="entry name" value="PRC_RimM"/>
</dbReference>
<dbReference type="Gene3D" id="2.40.30.60">
    <property type="entry name" value="RimM"/>
    <property type="match status" value="1"/>
</dbReference>
<comment type="subcellular location">
    <subcellularLocation>
        <location evidence="5">Cytoplasm</location>
    </subcellularLocation>
</comment>
<dbReference type="Proteomes" id="UP000093070">
    <property type="component" value="Chromosome"/>
</dbReference>
<dbReference type="InterPro" id="IPR002676">
    <property type="entry name" value="RimM_N"/>
</dbReference>
<dbReference type="STRING" id="118101.ATN01_01955"/>
<keyword evidence="3 5" id="KW-0698">rRNA processing</keyword>
<comment type="function">
    <text evidence="5">An accessory protein needed during the final step in the assembly of 30S ribosomal subunit, possibly for assembly of the head region. Essential for efficient processing of 16S rRNA. May be needed both before and after RbfA during the maturation of 16S rRNA. It has affinity for free ribosomal 30S subunits but not for 70S ribosomes.</text>
</comment>
<evidence type="ECO:0000259" key="7">
    <source>
        <dbReference type="Pfam" id="PF24986"/>
    </source>
</evidence>
<comment type="domain">
    <text evidence="5">The PRC barrel domain binds ribosomal protein uS19.</text>
</comment>
<protein>
    <recommendedName>
        <fullName evidence="5">Ribosome maturation factor RimM</fullName>
    </recommendedName>
</protein>
<dbReference type="AlphaFoldDB" id="A0A1B2H8Z9"/>
<comment type="similarity">
    <text evidence="5">Belongs to the RimM family.</text>
</comment>
<comment type="subunit">
    <text evidence="5">Binds ribosomal protein uS19.</text>
</comment>
<dbReference type="Pfam" id="PF24986">
    <property type="entry name" value="PRC_RimM"/>
    <property type="match status" value="1"/>
</dbReference>
<dbReference type="Pfam" id="PF01782">
    <property type="entry name" value="RimM"/>
    <property type="match status" value="1"/>
</dbReference>
<feature type="domain" description="RimM N-terminal" evidence="6">
    <location>
        <begin position="19"/>
        <end position="99"/>
    </location>
</feature>
<dbReference type="PANTHER" id="PTHR33692:SF1">
    <property type="entry name" value="RIBOSOME MATURATION FACTOR RIMM"/>
    <property type="match status" value="1"/>
</dbReference>
<evidence type="ECO:0000256" key="4">
    <source>
        <dbReference type="ARBA" id="ARBA00023186"/>
    </source>
</evidence>
<dbReference type="Gene3D" id="2.30.30.240">
    <property type="entry name" value="PRC-barrel domain"/>
    <property type="match status" value="1"/>
</dbReference>
<dbReference type="PANTHER" id="PTHR33692">
    <property type="entry name" value="RIBOSOME MATURATION FACTOR RIMM"/>
    <property type="match status" value="1"/>
</dbReference>
<dbReference type="GO" id="GO:0042274">
    <property type="term" value="P:ribosomal small subunit biogenesis"/>
    <property type="evidence" value="ECO:0007669"/>
    <property type="project" value="UniProtKB-UniRule"/>
</dbReference>
<keyword evidence="1 5" id="KW-0963">Cytoplasm</keyword>
<dbReference type="InterPro" id="IPR009000">
    <property type="entry name" value="Transl_B-barrel_sf"/>
</dbReference>
<evidence type="ECO:0000313" key="8">
    <source>
        <dbReference type="EMBL" id="ANZ22598.1"/>
    </source>
</evidence>
<dbReference type="InterPro" id="IPR011033">
    <property type="entry name" value="PRC_barrel-like_sf"/>
</dbReference>
<organism evidence="8 9">
    <name type="scientific">Buchnera aphidicola subsp. Diuraphis noxia</name>
    <dbReference type="NCBI Taxonomy" id="118101"/>
    <lineage>
        <taxon>Bacteria</taxon>
        <taxon>Pseudomonadati</taxon>
        <taxon>Pseudomonadota</taxon>
        <taxon>Gammaproteobacteria</taxon>
        <taxon>Enterobacterales</taxon>
        <taxon>Erwiniaceae</taxon>
        <taxon>Buchnera</taxon>
    </lineage>
</organism>
<evidence type="ECO:0000256" key="2">
    <source>
        <dbReference type="ARBA" id="ARBA00022517"/>
    </source>
</evidence>
<accession>A0A1B2H8Z9</accession>
<sequence length="186" mass="22626">MKNNFKHIRSIKPNNSILVGKVGKAYGILGWITIFSFSERKEKIFHYLPWFFCKEDKWTKVHVDDWKRYKKNFIVRIQGIFNRTEAENLTNSNIMINNHQLPELKKNEYYWFQIINFKVFNLNQEYLGKVIDLLRTKANDILVIKNEFKIYKKNIFIPFINEKIIKKIDINNKLIIAQWNQIIYYK</sequence>
<dbReference type="OrthoDB" id="9783509at2"/>
<reference evidence="8 9" key="1">
    <citation type="submission" date="2015-11" db="EMBL/GenBank/DDBJ databases">
        <title>The complete genome of Buchnera aphidicola from Diuraphis noxia biotype SAM.</title>
        <authorList>
            <person name="Burger N.F.V."/>
            <person name="Oberholster A.-M."/>
        </authorList>
    </citation>
    <scope>NUCLEOTIDE SEQUENCE [LARGE SCALE GENOMIC DNA]</scope>
    <source>
        <strain evidence="8">SAM</strain>
    </source>
</reference>
<evidence type="ECO:0000256" key="5">
    <source>
        <dbReference type="HAMAP-Rule" id="MF_00014"/>
    </source>
</evidence>
<dbReference type="InterPro" id="IPR011961">
    <property type="entry name" value="RimM"/>
</dbReference>
<dbReference type="SUPFAM" id="SSF50346">
    <property type="entry name" value="PRC-barrel domain"/>
    <property type="match status" value="1"/>
</dbReference>
<dbReference type="GO" id="GO:0005840">
    <property type="term" value="C:ribosome"/>
    <property type="evidence" value="ECO:0007669"/>
    <property type="project" value="InterPro"/>
</dbReference>
<name>A0A1B2H8Z9_BUCDN</name>
<keyword evidence="4 5" id="KW-0143">Chaperone</keyword>
<evidence type="ECO:0000256" key="3">
    <source>
        <dbReference type="ARBA" id="ARBA00022552"/>
    </source>
</evidence>
<dbReference type="EMBL" id="CP013259">
    <property type="protein sequence ID" value="ANZ22598.1"/>
    <property type="molecule type" value="Genomic_DNA"/>
</dbReference>
<dbReference type="GO" id="GO:0043022">
    <property type="term" value="F:ribosome binding"/>
    <property type="evidence" value="ECO:0007669"/>
    <property type="project" value="InterPro"/>
</dbReference>
<dbReference type="NCBIfam" id="TIGR02273">
    <property type="entry name" value="16S_RimM"/>
    <property type="match status" value="1"/>
</dbReference>
<evidence type="ECO:0000313" key="9">
    <source>
        <dbReference type="Proteomes" id="UP000093070"/>
    </source>
</evidence>
<gene>
    <name evidence="5" type="primary">rimM</name>
    <name evidence="8" type="ORF">ATN01_01955</name>
</gene>
<feature type="domain" description="Ribosome maturation factor RimM PRC barrel" evidence="7">
    <location>
        <begin position="111"/>
        <end position="181"/>
    </location>
</feature>
<evidence type="ECO:0000256" key="1">
    <source>
        <dbReference type="ARBA" id="ARBA00022490"/>
    </source>
</evidence>
<dbReference type="GO" id="GO:0006364">
    <property type="term" value="P:rRNA processing"/>
    <property type="evidence" value="ECO:0007669"/>
    <property type="project" value="UniProtKB-UniRule"/>
</dbReference>
<dbReference type="SUPFAM" id="SSF50447">
    <property type="entry name" value="Translation proteins"/>
    <property type="match status" value="1"/>
</dbReference>
<proteinExistence type="inferred from homology"/>